<dbReference type="RefSeq" id="WP_115531745.1">
    <property type="nucleotide sequence ID" value="NZ_QRGA01000001.1"/>
</dbReference>
<comment type="cofactor">
    <cofactor evidence="1 5">
        <name>pyridoxal 5'-phosphate</name>
        <dbReference type="ChEBI" id="CHEBI:597326"/>
    </cofactor>
</comment>
<evidence type="ECO:0000313" key="6">
    <source>
        <dbReference type="EMBL" id="RDV00477.1"/>
    </source>
</evidence>
<dbReference type="GO" id="GO:0019346">
    <property type="term" value="P:transsulfuration"/>
    <property type="evidence" value="ECO:0007669"/>
    <property type="project" value="InterPro"/>
</dbReference>
<dbReference type="PANTHER" id="PTHR11808:SF15">
    <property type="entry name" value="CYSTATHIONINE GAMMA-LYASE"/>
    <property type="match status" value="1"/>
</dbReference>
<dbReference type="Pfam" id="PF01053">
    <property type="entry name" value="Cys_Met_Meta_PP"/>
    <property type="match status" value="1"/>
</dbReference>
<dbReference type="GO" id="GO:0030170">
    <property type="term" value="F:pyridoxal phosphate binding"/>
    <property type="evidence" value="ECO:0007669"/>
    <property type="project" value="InterPro"/>
</dbReference>
<evidence type="ECO:0000256" key="1">
    <source>
        <dbReference type="ARBA" id="ARBA00001933"/>
    </source>
</evidence>
<dbReference type="GO" id="GO:0005737">
    <property type="term" value="C:cytoplasm"/>
    <property type="evidence" value="ECO:0007669"/>
    <property type="project" value="TreeGrafter"/>
</dbReference>
<comment type="caution">
    <text evidence="6">The sequence shown here is derived from an EMBL/GenBank/DDBJ whole genome shotgun (WGS) entry which is preliminary data.</text>
</comment>
<evidence type="ECO:0000256" key="5">
    <source>
        <dbReference type="RuleBase" id="RU362118"/>
    </source>
</evidence>
<dbReference type="OrthoDB" id="9805807at2"/>
<dbReference type="SUPFAM" id="SSF53383">
    <property type="entry name" value="PLP-dependent transferases"/>
    <property type="match status" value="1"/>
</dbReference>
<proteinExistence type="inferred from homology"/>
<gene>
    <name evidence="6" type="ORF">DWV00_01430</name>
</gene>
<dbReference type="Gene3D" id="3.40.640.10">
    <property type="entry name" value="Type I PLP-dependent aspartate aminotransferase-like (Major domain)"/>
    <property type="match status" value="1"/>
</dbReference>
<evidence type="ECO:0000256" key="4">
    <source>
        <dbReference type="PIRSR" id="PIRSR001434-2"/>
    </source>
</evidence>
<dbReference type="GO" id="GO:0019343">
    <property type="term" value="P:cysteine biosynthetic process via cystathionine"/>
    <property type="evidence" value="ECO:0007669"/>
    <property type="project" value="TreeGrafter"/>
</dbReference>
<dbReference type="PANTHER" id="PTHR11808">
    <property type="entry name" value="TRANS-SULFURATION ENZYME FAMILY MEMBER"/>
    <property type="match status" value="1"/>
</dbReference>
<dbReference type="InterPro" id="IPR015424">
    <property type="entry name" value="PyrdxlP-dep_Trfase"/>
</dbReference>
<evidence type="ECO:0000256" key="2">
    <source>
        <dbReference type="ARBA" id="ARBA00009077"/>
    </source>
</evidence>
<dbReference type="InterPro" id="IPR000277">
    <property type="entry name" value="Cys/Met-Metab_PyrdxlP-dep_enz"/>
</dbReference>
<dbReference type="PIRSF" id="PIRSF001434">
    <property type="entry name" value="CGS"/>
    <property type="match status" value="1"/>
</dbReference>
<feature type="modified residue" description="N6-(pyridoxal phosphate)lysine" evidence="4">
    <location>
        <position position="202"/>
    </location>
</feature>
<name>A0A3D8K6G5_9BURK</name>
<dbReference type="InterPro" id="IPR015421">
    <property type="entry name" value="PyrdxlP-dep_Trfase_major"/>
</dbReference>
<accession>A0A3D8K6G5</accession>
<organism evidence="6 7">
    <name type="scientific">Trinickia dinghuensis</name>
    <dbReference type="NCBI Taxonomy" id="2291023"/>
    <lineage>
        <taxon>Bacteria</taxon>
        <taxon>Pseudomonadati</taxon>
        <taxon>Pseudomonadota</taxon>
        <taxon>Betaproteobacteria</taxon>
        <taxon>Burkholderiales</taxon>
        <taxon>Burkholderiaceae</taxon>
        <taxon>Trinickia</taxon>
    </lineage>
</organism>
<sequence length="381" mass="40876">MKTSRPYRFETLAVHAGHEVDLSTGAVSPPIHMSTTFERDVDGSYPRGFMYGRNHNPNRNGLEAAIAALEGGAASATFGSGLAAVTAIMQGLQPGDHVVAPSDIYHGTANVLKHLFSKWGVDASFVDMTHLDVVAKAIRGNTRIVWIETPSNPLLQCVDIAALADLAHRAGARAIADNTFATPALQNPLALGCDMVMHSTTKYLGGRSDVMGGVVVSLKDDEAFATVRQTQLFGGGIPSPFDCWLVMRSLSTLSYRMQAHCANARKVATWLHEHPKVSVVHYPGLEDNPFHAIAARQMNDFGGMLSFEVKGGKDAAMAVAASVDVFTRATSLGGVESLIEHRASIEGPESKTPQGLLRMSIGLEHPDDLIEDLRQALDRVN</sequence>
<reference evidence="6 7" key="1">
    <citation type="submission" date="2018-08" db="EMBL/GenBank/DDBJ databases">
        <title>Paraburkholderia sp. DHOM06 isolated from forest soil.</title>
        <authorList>
            <person name="Gao Z.-H."/>
            <person name="Qiu L.-H."/>
        </authorList>
    </citation>
    <scope>NUCLEOTIDE SEQUENCE [LARGE SCALE GENOMIC DNA]</scope>
    <source>
        <strain evidence="6 7">DHOM06</strain>
    </source>
</reference>
<keyword evidence="6" id="KW-0808">Transferase</keyword>
<dbReference type="AlphaFoldDB" id="A0A3D8K6G5"/>
<dbReference type="CDD" id="cd00614">
    <property type="entry name" value="CGS_like"/>
    <property type="match status" value="1"/>
</dbReference>
<dbReference type="GO" id="GO:0008483">
    <property type="term" value="F:transaminase activity"/>
    <property type="evidence" value="ECO:0007669"/>
    <property type="project" value="UniProtKB-KW"/>
</dbReference>
<comment type="similarity">
    <text evidence="2 5">Belongs to the trans-sulfuration enzymes family.</text>
</comment>
<evidence type="ECO:0000313" key="7">
    <source>
        <dbReference type="Proteomes" id="UP000256838"/>
    </source>
</evidence>
<keyword evidence="6" id="KW-0032">Aminotransferase</keyword>
<dbReference type="GO" id="GO:0004123">
    <property type="term" value="F:cystathionine gamma-lyase activity"/>
    <property type="evidence" value="ECO:0007669"/>
    <property type="project" value="TreeGrafter"/>
</dbReference>
<keyword evidence="3 4" id="KW-0663">Pyridoxal phosphate</keyword>
<dbReference type="InterPro" id="IPR015422">
    <property type="entry name" value="PyrdxlP-dep_Trfase_small"/>
</dbReference>
<protein>
    <submittedName>
        <fullName evidence="6">Aminotransferase class V-fold PLP-dependent enzyme</fullName>
    </submittedName>
</protein>
<dbReference type="FunFam" id="3.40.640.10:FF:000046">
    <property type="entry name" value="Cystathionine gamma-lyase"/>
    <property type="match status" value="1"/>
</dbReference>
<dbReference type="EMBL" id="QRGA01000001">
    <property type="protein sequence ID" value="RDV00477.1"/>
    <property type="molecule type" value="Genomic_DNA"/>
</dbReference>
<keyword evidence="7" id="KW-1185">Reference proteome</keyword>
<evidence type="ECO:0000256" key="3">
    <source>
        <dbReference type="ARBA" id="ARBA00022898"/>
    </source>
</evidence>
<dbReference type="Gene3D" id="3.90.1150.10">
    <property type="entry name" value="Aspartate Aminotransferase, domain 1"/>
    <property type="match status" value="1"/>
</dbReference>
<dbReference type="Proteomes" id="UP000256838">
    <property type="component" value="Unassembled WGS sequence"/>
</dbReference>